<proteinExistence type="predicted"/>
<feature type="region of interest" description="Disordered" evidence="1">
    <location>
        <begin position="1"/>
        <end position="35"/>
    </location>
</feature>
<dbReference type="AlphaFoldDB" id="A0A318T869"/>
<reference evidence="2 3" key="1">
    <citation type="submission" date="2018-06" db="EMBL/GenBank/DDBJ databases">
        <title>Genomic Encyclopedia of Archaeal and Bacterial Type Strains, Phase II (KMG-II): from individual species to whole genera.</title>
        <authorList>
            <person name="Goeker M."/>
        </authorList>
    </citation>
    <scope>NUCLEOTIDE SEQUENCE [LARGE SCALE GENOMIC DNA]</scope>
    <source>
        <strain evidence="2 3">JCM 11668</strain>
    </source>
</reference>
<organism evidence="2 3">
    <name type="scientific">Rhodopseudomonas faecalis</name>
    <dbReference type="NCBI Taxonomy" id="99655"/>
    <lineage>
        <taxon>Bacteria</taxon>
        <taxon>Pseudomonadati</taxon>
        <taxon>Pseudomonadota</taxon>
        <taxon>Alphaproteobacteria</taxon>
        <taxon>Hyphomicrobiales</taxon>
        <taxon>Nitrobacteraceae</taxon>
        <taxon>Rhodopseudomonas</taxon>
    </lineage>
</organism>
<dbReference type="EMBL" id="QJTI01000037">
    <property type="protein sequence ID" value="PYE99108.1"/>
    <property type="molecule type" value="Genomic_DNA"/>
</dbReference>
<gene>
    <name evidence="2" type="ORF">BJ122_1378</name>
</gene>
<evidence type="ECO:0000256" key="1">
    <source>
        <dbReference type="SAM" id="MobiDB-lite"/>
    </source>
</evidence>
<evidence type="ECO:0000313" key="3">
    <source>
        <dbReference type="Proteomes" id="UP000248148"/>
    </source>
</evidence>
<dbReference type="Proteomes" id="UP000248148">
    <property type="component" value="Unassembled WGS sequence"/>
</dbReference>
<comment type="caution">
    <text evidence="2">The sequence shown here is derived from an EMBL/GenBank/DDBJ whole genome shotgun (WGS) entry which is preliminary data.</text>
</comment>
<protein>
    <submittedName>
        <fullName evidence="2">Uncharacterized protein</fullName>
    </submittedName>
</protein>
<name>A0A318T869_9BRAD</name>
<sequence>MTGIWHLQAPVTTPSPLAGEGGSFRRHGRSVGSHSNCSGTELLSVAPLELPPHPDHRVAMIRPLPASGERSTCGAMILERGKHLAEAVPSPHLSPLAGRGRIASAIRVRGRLGKGSRDHLQNTADIAQDVVIPEPQDAVVARAQPLVADQVFRTIGVLPAIDFEDQSAVTADKIDRVRSDRLLTNKFVAEHAARPQLLPQKTLGRGRVSSQIARPLSARLICLSHAKAPPHPARVAGRPLPASGERCKTKAFSSFRQHRAFA</sequence>
<accession>A0A318T869</accession>
<evidence type="ECO:0000313" key="2">
    <source>
        <dbReference type="EMBL" id="PYE99108.1"/>
    </source>
</evidence>
<keyword evidence="3" id="KW-1185">Reference proteome</keyword>